<accession>A0A9X2W2Y6</accession>
<protein>
    <recommendedName>
        <fullName evidence="3">WYL domain-containing protein</fullName>
    </recommendedName>
</protein>
<keyword evidence="2" id="KW-1185">Reference proteome</keyword>
<gene>
    <name evidence="1" type="ORF">N0B51_12470</name>
</gene>
<name>A0A9X2W2Y6_9SPHN</name>
<dbReference type="AlphaFoldDB" id="A0A9X2W2Y6"/>
<sequence length="106" mass="11459">MHNPADDTVTRIALCTLAIERRAAIKARYNGAEVELHPHQLVDRNGTPYLRAANPAKARRIDEAPALGFFHLGGLSDLTLCGHSFEPLSAESTAPARETDTVLATL</sequence>
<proteinExistence type="predicted"/>
<evidence type="ECO:0008006" key="3">
    <source>
        <dbReference type="Google" id="ProtNLM"/>
    </source>
</evidence>
<evidence type="ECO:0000313" key="1">
    <source>
        <dbReference type="EMBL" id="MCT2559792.1"/>
    </source>
</evidence>
<dbReference type="Proteomes" id="UP001142648">
    <property type="component" value="Unassembled WGS sequence"/>
</dbReference>
<reference evidence="1" key="1">
    <citation type="submission" date="2022-09" db="EMBL/GenBank/DDBJ databases">
        <title>The genome sequence of Tsuneonella sp. YG55.</title>
        <authorList>
            <person name="Liu Y."/>
        </authorList>
    </citation>
    <scope>NUCLEOTIDE SEQUENCE</scope>
    <source>
        <strain evidence="1">YG55</strain>
    </source>
</reference>
<evidence type="ECO:0000313" key="2">
    <source>
        <dbReference type="Proteomes" id="UP001142648"/>
    </source>
</evidence>
<comment type="caution">
    <text evidence="1">The sequence shown here is derived from an EMBL/GenBank/DDBJ whole genome shotgun (WGS) entry which is preliminary data.</text>
</comment>
<organism evidence="1 2">
    <name type="scientific">Tsuneonella litorea</name>
    <dbReference type="NCBI Taxonomy" id="2976475"/>
    <lineage>
        <taxon>Bacteria</taxon>
        <taxon>Pseudomonadati</taxon>
        <taxon>Pseudomonadota</taxon>
        <taxon>Alphaproteobacteria</taxon>
        <taxon>Sphingomonadales</taxon>
        <taxon>Erythrobacteraceae</taxon>
        <taxon>Tsuneonella</taxon>
    </lineage>
</organism>
<dbReference type="RefSeq" id="WP_259962748.1">
    <property type="nucleotide sequence ID" value="NZ_JAOAMV010000006.1"/>
</dbReference>
<dbReference type="EMBL" id="JAOAMV010000006">
    <property type="protein sequence ID" value="MCT2559792.1"/>
    <property type="molecule type" value="Genomic_DNA"/>
</dbReference>